<dbReference type="Proteomes" id="UP000233556">
    <property type="component" value="Unassembled WGS sequence"/>
</dbReference>
<gene>
    <name evidence="2" type="ORF">llap_18261</name>
</gene>
<dbReference type="AlphaFoldDB" id="A0A2I0TCB3"/>
<accession>A0A2I0TCB3</accession>
<keyword evidence="2" id="KW-0808">Transferase</keyword>
<dbReference type="EMBL" id="KZ512813">
    <property type="protein sequence ID" value="PKU31435.1"/>
    <property type="molecule type" value="Genomic_DNA"/>
</dbReference>
<dbReference type="GO" id="GO:0003964">
    <property type="term" value="F:RNA-directed DNA polymerase activity"/>
    <property type="evidence" value="ECO:0007669"/>
    <property type="project" value="UniProtKB-KW"/>
</dbReference>
<organism evidence="2 3">
    <name type="scientific">Limosa lapponica baueri</name>
    <dbReference type="NCBI Taxonomy" id="1758121"/>
    <lineage>
        <taxon>Eukaryota</taxon>
        <taxon>Metazoa</taxon>
        <taxon>Chordata</taxon>
        <taxon>Craniata</taxon>
        <taxon>Vertebrata</taxon>
        <taxon>Euteleostomi</taxon>
        <taxon>Archelosauria</taxon>
        <taxon>Archosauria</taxon>
        <taxon>Dinosauria</taxon>
        <taxon>Saurischia</taxon>
        <taxon>Theropoda</taxon>
        <taxon>Coelurosauria</taxon>
        <taxon>Aves</taxon>
        <taxon>Neognathae</taxon>
        <taxon>Neoaves</taxon>
        <taxon>Charadriiformes</taxon>
        <taxon>Scolopacidae</taxon>
        <taxon>Limosa</taxon>
    </lineage>
</organism>
<evidence type="ECO:0000259" key="1">
    <source>
        <dbReference type="PROSITE" id="PS50878"/>
    </source>
</evidence>
<dbReference type="OrthoDB" id="416454at2759"/>
<name>A0A2I0TCB3_LIMLA</name>
<feature type="domain" description="Reverse transcriptase" evidence="1">
    <location>
        <begin position="28"/>
        <end position="272"/>
    </location>
</feature>
<dbReference type="Pfam" id="PF00078">
    <property type="entry name" value="RVT_1"/>
    <property type="match status" value="1"/>
</dbReference>
<reference evidence="3" key="1">
    <citation type="submission" date="2017-11" db="EMBL/GenBank/DDBJ databases">
        <authorList>
            <person name="Lima N.C."/>
            <person name="Parody-Merino A.M."/>
            <person name="Battley P.F."/>
            <person name="Fidler A.E."/>
            <person name="Prosdocimi F."/>
        </authorList>
    </citation>
    <scope>NUCLEOTIDE SEQUENCE [LARGE SCALE GENOMIC DNA]</scope>
</reference>
<keyword evidence="2" id="KW-0695">RNA-directed DNA polymerase</keyword>
<reference evidence="3" key="2">
    <citation type="submission" date="2017-12" db="EMBL/GenBank/DDBJ databases">
        <title>Genome sequence of the Bar-tailed Godwit (Limosa lapponica baueri).</title>
        <authorList>
            <person name="Lima N.C.B."/>
            <person name="Parody-Merino A.M."/>
            <person name="Battley P.F."/>
            <person name="Fidler A.E."/>
            <person name="Prosdocimi F."/>
        </authorList>
    </citation>
    <scope>NUCLEOTIDE SEQUENCE [LARGE SCALE GENOMIC DNA]</scope>
</reference>
<keyword evidence="2" id="KW-0548">Nucleotidyltransferase</keyword>
<dbReference type="CDD" id="cd01650">
    <property type="entry name" value="RT_nLTR_like"/>
    <property type="match status" value="1"/>
</dbReference>
<evidence type="ECO:0000313" key="3">
    <source>
        <dbReference type="Proteomes" id="UP000233556"/>
    </source>
</evidence>
<dbReference type="PROSITE" id="PS50878">
    <property type="entry name" value="RT_POL"/>
    <property type="match status" value="1"/>
</dbReference>
<proteinExistence type="predicted"/>
<dbReference type="InterPro" id="IPR000477">
    <property type="entry name" value="RT_dom"/>
</dbReference>
<keyword evidence="3" id="KW-1185">Reference proteome</keyword>
<evidence type="ECO:0000313" key="2">
    <source>
        <dbReference type="EMBL" id="PKU31435.1"/>
    </source>
</evidence>
<dbReference type="PANTHER" id="PTHR33332">
    <property type="entry name" value="REVERSE TRANSCRIPTASE DOMAIN-CONTAINING PROTEIN"/>
    <property type="match status" value="1"/>
</dbReference>
<sequence>MGPGTIHLRVLSKLADIIARPLSIIFEKSWRLGDVPEDWKKANVTPIYKKDLKEDPGNYRPISLTSVPGKVIGQIFLGGIRSTMKHVIGKSQHRFNKGKLCLTNLITFCNKVTCSVDEGRAMDIVYLDFSKAFYAVPHRLLLDKLMHYSLDKWSAQSMGNWMTGHTQRVVVNSSFSYWQPVTSEVPQGSILGPTLFNTFISDLDDGIKCTLMKFSDDTKPSGEVDTSEGRTTLQEDLNRLEEWAKKNLMKVNKDKCKVLHLGKHNPGHHQQR</sequence>
<protein>
    <submittedName>
        <fullName evidence="2">Rna-directed dna polymerase from mobile element jockey-like</fullName>
    </submittedName>
</protein>